<dbReference type="InterPro" id="IPR011990">
    <property type="entry name" value="TPR-like_helical_dom_sf"/>
</dbReference>
<sequence>MLKQPQTFGPELRRLRLAAGLTLAQLASSVHYSKSQISKIETGHKRATTEFARLCDTALDAGGALAALVPPGLADGRPTPQDQAGAIMRRGTPTPDRSGRMPGGTSPTRRQVMAVGAASVLGAAPASGASASAEAVPQDSGADLLEASLDLFAQYRRLGQLTPPGTLLPVIAEQSRSLGGLAARCRARTRTGLLNLAARYAEFTGWMAQEAGDDTAALDWTDHAVRLAEEAGDRDLASYALTRRALMSYYRGDAADTISLASGAQSGRLPPRIRGLAAQHVGQGHALAGDYDACLRHLDRARTLLAADRPDPAMPLLGATHLTDPITMITGWCMLDLGRPRQAAAVLDEAFSTLPAHALRTRARYGMRRALAHANSGEIEHACTIAGELLPAAQCADSATIRLDMRRLARTLARFRTSPAAAQLSPDLTAALHTPLR</sequence>
<organism evidence="3 4">
    <name type="scientific">Streptomyces vastus</name>
    <dbReference type="NCBI Taxonomy" id="285451"/>
    <lineage>
        <taxon>Bacteria</taxon>
        <taxon>Bacillati</taxon>
        <taxon>Actinomycetota</taxon>
        <taxon>Actinomycetes</taxon>
        <taxon>Kitasatosporales</taxon>
        <taxon>Streptomycetaceae</taxon>
        <taxon>Streptomyces</taxon>
    </lineage>
</organism>
<dbReference type="Gene3D" id="1.10.260.40">
    <property type="entry name" value="lambda repressor-like DNA-binding domains"/>
    <property type="match status" value="1"/>
</dbReference>
<keyword evidence="4" id="KW-1185">Reference proteome</keyword>
<dbReference type="PROSITE" id="PS50943">
    <property type="entry name" value="HTH_CROC1"/>
    <property type="match status" value="1"/>
</dbReference>
<dbReference type="SUPFAM" id="SSF48452">
    <property type="entry name" value="TPR-like"/>
    <property type="match status" value="1"/>
</dbReference>
<dbReference type="SMART" id="SM00530">
    <property type="entry name" value="HTH_XRE"/>
    <property type="match status" value="1"/>
</dbReference>
<evidence type="ECO:0000313" key="4">
    <source>
        <dbReference type="Proteomes" id="UP001500151"/>
    </source>
</evidence>
<evidence type="ECO:0000256" key="1">
    <source>
        <dbReference type="SAM" id="MobiDB-lite"/>
    </source>
</evidence>
<feature type="region of interest" description="Disordered" evidence="1">
    <location>
        <begin position="71"/>
        <end position="108"/>
    </location>
</feature>
<dbReference type="Pfam" id="PF13560">
    <property type="entry name" value="HTH_31"/>
    <property type="match status" value="1"/>
</dbReference>
<dbReference type="InterPro" id="IPR001387">
    <property type="entry name" value="Cro/C1-type_HTH"/>
</dbReference>
<comment type="caution">
    <text evidence="3">The sequence shown here is derived from an EMBL/GenBank/DDBJ whole genome shotgun (WGS) entry which is preliminary data.</text>
</comment>
<dbReference type="Proteomes" id="UP001500151">
    <property type="component" value="Unassembled WGS sequence"/>
</dbReference>
<proteinExistence type="predicted"/>
<gene>
    <name evidence="3" type="ORF">GCM10010307_13190</name>
</gene>
<evidence type="ECO:0000259" key="2">
    <source>
        <dbReference type="PROSITE" id="PS50943"/>
    </source>
</evidence>
<feature type="domain" description="HTH cro/C1-type" evidence="2">
    <location>
        <begin position="12"/>
        <end position="65"/>
    </location>
</feature>
<dbReference type="InterPro" id="IPR010982">
    <property type="entry name" value="Lambda_DNA-bd_dom_sf"/>
</dbReference>
<dbReference type="EMBL" id="BAAASJ010000017">
    <property type="protein sequence ID" value="GAA2625851.1"/>
    <property type="molecule type" value="Genomic_DNA"/>
</dbReference>
<dbReference type="RefSeq" id="WP_344388119.1">
    <property type="nucleotide sequence ID" value="NZ_BAAASJ010000017.1"/>
</dbReference>
<name>A0ABP6CT54_9ACTN</name>
<evidence type="ECO:0000313" key="3">
    <source>
        <dbReference type="EMBL" id="GAA2625851.1"/>
    </source>
</evidence>
<dbReference type="Gene3D" id="1.25.40.10">
    <property type="entry name" value="Tetratricopeptide repeat domain"/>
    <property type="match status" value="1"/>
</dbReference>
<protein>
    <submittedName>
        <fullName evidence="3">Helix-turn-helix transcriptional regulator</fullName>
    </submittedName>
</protein>
<dbReference type="SUPFAM" id="SSF47413">
    <property type="entry name" value="lambda repressor-like DNA-binding domains"/>
    <property type="match status" value="1"/>
</dbReference>
<dbReference type="CDD" id="cd00093">
    <property type="entry name" value="HTH_XRE"/>
    <property type="match status" value="1"/>
</dbReference>
<accession>A0ABP6CT54</accession>
<reference evidence="4" key="1">
    <citation type="journal article" date="2019" name="Int. J. Syst. Evol. Microbiol.">
        <title>The Global Catalogue of Microorganisms (GCM) 10K type strain sequencing project: providing services to taxonomists for standard genome sequencing and annotation.</title>
        <authorList>
            <consortium name="The Broad Institute Genomics Platform"/>
            <consortium name="The Broad Institute Genome Sequencing Center for Infectious Disease"/>
            <person name="Wu L."/>
            <person name="Ma J."/>
        </authorList>
    </citation>
    <scope>NUCLEOTIDE SEQUENCE [LARGE SCALE GENOMIC DNA]</scope>
    <source>
        <strain evidence="4">JCM 4524</strain>
    </source>
</reference>